<dbReference type="PANTHER" id="PTHR31147:SF66">
    <property type="entry name" value="OS05G0315700 PROTEIN"/>
    <property type="match status" value="1"/>
</dbReference>
<accession>A0A1R3GIN0</accession>
<dbReference type="STRING" id="210143.A0A1R3GIN0"/>
<gene>
    <name evidence="3" type="ORF">CCACVL1_25649</name>
</gene>
<evidence type="ECO:0000256" key="1">
    <source>
        <dbReference type="ARBA" id="ARBA00009861"/>
    </source>
</evidence>
<dbReference type="InterPro" id="IPR023213">
    <property type="entry name" value="CAT-like_dom_sf"/>
</dbReference>
<comment type="caution">
    <text evidence="3">The sequence shown here is derived from an EMBL/GenBank/DDBJ whole genome shotgun (WGS) entry which is preliminary data.</text>
</comment>
<proteinExistence type="inferred from homology"/>
<dbReference type="AlphaFoldDB" id="A0A1R3GIN0"/>
<dbReference type="GO" id="GO:0016740">
    <property type="term" value="F:transferase activity"/>
    <property type="evidence" value="ECO:0007669"/>
    <property type="project" value="UniProtKB-KW"/>
</dbReference>
<dbReference type="Proteomes" id="UP000188268">
    <property type="component" value="Unassembled WGS sequence"/>
</dbReference>
<protein>
    <submittedName>
        <fullName evidence="3">Transferase</fullName>
    </submittedName>
</protein>
<dbReference type="OrthoDB" id="1483986at2759"/>
<dbReference type="Gramene" id="OMO57938">
    <property type="protein sequence ID" value="OMO57938"/>
    <property type="gene ID" value="CCACVL1_25649"/>
</dbReference>
<name>A0A1R3GIN0_COCAP</name>
<dbReference type="InterPro" id="IPR050898">
    <property type="entry name" value="Plant_acyltransferase"/>
</dbReference>
<dbReference type="EMBL" id="AWWV01014272">
    <property type="protein sequence ID" value="OMO57938.1"/>
    <property type="molecule type" value="Genomic_DNA"/>
</dbReference>
<organism evidence="3 4">
    <name type="scientific">Corchorus capsularis</name>
    <name type="common">Jute</name>
    <dbReference type="NCBI Taxonomy" id="210143"/>
    <lineage>
        <taxon>Eukaryota</taxon>
        <taxon>Viridiplantae</taxon>
        <taxon>Streptophyta</taxon>
        <taxon>Embryophyta</taxon>
        <taxon>Tracheophyta</taxon>
        <taxon>Spermatophyta</taxon>
        <taxon>Magnoliopsida</taxon>
        <taxon>eudicotyledons</taxon>
        <taxon>Gunneridae</taxon>
        <taxon>Pentapetalae</taxon>
        <taxon>rosids</taxon>
        <taxon>malvids</taxon>
        <taxon>Malvales</taxon>
        <taxon>Malvaceae</taxon>
        <taxon>Grewioideae</taxon>
        <taxon>Apeibeae</taxon>
        <taxon>Corchorus</taxon>
    </lineage>
</organism>
<dbReference type="Pfam" id="PF02458">
    <property type="entry name" value="Transferase"/>
    <property type="match status" value="1"/>
</dbReference>
<reference evidence="3 4" key="1">
    <citation type="submission" date="2013-09" db="EMBL/GenBank/DDBJ databases">
        <title>Corchorus capsularis genome sequencing.</title>
        <authorList>
            <person name="Alam M."/>
            <person name="Haque M.S."/>
            <person name="Islam M.S."/>
            <person name="Emdad E.M."/>
            <person name="Islam M.M."/>
            <person name="Ahmed B."/>
            <person name="Halim A."/>
            <person name="Hossen Q.M.M."/>
            <person name="Hossain M.Z."/>
            <person name="Ahmed R."/>
            <person name="Khan M.M."/>
            <person name="Islam R."/>
            <person name="Rashid M.M."/>
            <person name="Khan S.A."/>
            <person name="Rahman M.S."/>
            <person name="Alam M."/>
        </authorList>
    </citation>
    <scope>NUCLEOTIDE SEQUENCE [LARGE SCALE GENOMIC DNA]</scope>
    <source>
        <strain evidence="4">cv. CVL-1</strain>
        <tissue evidence="3">Whole seedling</tissue>
    </source>
</reference>
<dbReference type="PANTHER" id="PTHR31147">
    <property type="entry name" value="ACYL TRANSFERASE 4"/>
    <property type="match status" value="1"/>
</dbReference>
<evidence type="ECO:0000313" key="3">
    <source>
        <dbReference type="EMBL" id="OMO57938.1"/>
    </source>
</evidence>
<dbReference type="Gene3D" id="3.30.559.10">
    <property type="entry name" value="Chloramphenicol acetyltransferase-like domain"/>
    <property type="match status" value="1"/>
</dbReference>
<comment type="similarity">
    <text evidence="1">Belongs to the plant acyltransferase family.</text>
</comment>
<evidence type="ECO:0000313" key="4">
    <source>
        <dbReference type="Proteomes" id="UP000188268"/>
    </source>
</evidence>
<evidence type="ECO:0000256" key="2">
    <source>
        <dbReference type="ARBA" id="ARBA00022679"/>
    </source>
</evidence>
<keyword evidence="4" id="KW-1185">Reference proteome</keyword>
<sequence>MACVMAMALNNSCRLWLRWHRALLPPQSHRCGKGTSLMPESSHESCANIMSMMKWKKAELPFQITRLSVRFSSAATNSLPYINSSLSTFVYVPPAKTTAEQLCRNPLEYAVELVKHANASVTEEYVKSVASLMVIKGKKLKFPMHGSFLLSDLKNMGFKYVDFGWGKAEFAGVAKAVGPISFVNSAKDKKGEVGVVVSICLPAPAMERFVKELEKMLMQPNQGDEGR</sequence>
<keyword evidence="2 3" id="KW-0808">Transferase</keyword>